<dbReference type="InterPro" id="IPR011989">
    <property type="entry name" value="ARM-like"/>
</dbReference>
<dbReference type="PANTHER" id="PTHR12663:SF0">
    <property type="entry name" value="PRECOCIOUS DISSOCIATION OF SISTERS 5, ISOFORM A"/>
    <property type="match status" value="1"/>
</dbReference>
<dbReference type="GO" id="GO:0051301">
    <property type="term" value="P:cell division"/>
    <property type="evidence" value="ECO:0007669"/>
    <property type="project" value="UniProtKB-KW"/>
</dbReference>
<accession>G4TE01</accession>
<dbReference type="EMBL" id="CAFZ01000057">
    <property type="protein sequence ID" value="CCA69539.1"/>
    <property type="molecule type" value="Genomic_DNA"/>
</dbReference>
<dbReference type="PANTHER" id="PTHR12663">
    <property type="entry name" value="ANDROGEN INDUCED INHIBITOR OF PROLIFERATION AS3 / PDS5-RELATED"/>
    <property type="match status" value="1"/>
</dbReference>
<dbReference type="eggNOG" id="KOG1525">
    <property type="taxonomic scope" value="Eukaryota"/>
</dbReference>
<feature type="region of interest" description="Disordered" evidence="6">
    <location>
        <begin position="1181"/>
        <end position="1200"/>
    </location>
</feature>
<dbReference type="InterPro" id="IPR039776">
    <property type="entry name" value="Pds5"/>
</dbReference>
<protein>
    <submittedName>
        <fullName evidence="7">Related to PDS5-precocious dissociation of sister chromatids</fullName>
    </submittedName>
</protein>
<keyword evidence="3" id="KW-0498">Mitosis</keyword>
<dbReference type="HOGENOM" id="CLU_002562_1_0_1"/>
<dbReference type="FunCoup" id="G4TE01">
    <property type="interactions" value="504"/>
</dbReference>
<dbReference type="GO" id="GO:0007064">
    <property type="term" value="P:mitotic sister chromatid cohesion"/>
    <property type="evidence" value="ECO:0007669"/>
    <property type="project" value="InterPro"/>
</dbReference>
<evidence type="ECO:0000256" key="3">
    <source>
        <dbReference type="ARBA" id="ARBA00022776"/>
    </source>
</evidence>
<keyword evidence="8" id="KW-1185">Reference proteome</keyword>
<organism evidence="7 8">
    <name type="scientific">Serendipita indica (strain DSM 11827)</name>
    <name type="common">Root endophyte fungus</name>
    <name type="synonym">Piriformospora indica</name>
    <dbReference type="NCBI Taxonomy" id="1109443"/>
    <lineage>
        <taxon>Eukaryota</taxon>
        <taxon>Fungi</taxon>
        <taxon>Dikarya</taxon>
        <taxon>Basidiomycota</taxon>
        <taxon>Agaricomycotina</taxon>
        <taxon>Agaricomycetes</taxon>
        <taxon>Sebacinales</taxon>
        <taxon>Serendipitaceae</taxon>
        <taxon>Serendipita</taxon>
    </lineage>
</organism>
<evidence type="ECO:0000313" key="8">
    <source>
        <dbReference type="Proteomes" id="UP000007148"/>
    </source>
</evidence>
<evidence type="ECO:0000256" key="6">
    <source>
        <dbReference type="SAM" id="MobiDB-lite"/>
    </source>
</evidence>
<evidence type="ECO:0000256" key="2">
    <source>
        <dbReference type="ARBA" id="ARBA00022618"/>
    </source>
</evidence>
<dbReference type="SUPFAM" id="SSF48371">
    <property type="entry name" value="ARM repeat"/>
    <property type="match status" value="1"/>
</dbReference>
<keyword evidence="4" id="KW-0539">Nucleus</keyword>
<sequence>MPTSHPSATTNSPVKLKFDDKLTGRGLSSEGLQRKLKSLLDELSSITESEPENIDLASFATVRKDLVGPSLMLHKDKGVKAYTACCIAELLNIYAPDAPYTAGELKDIFQFFFRQLLSGLKGPDAPYYQLYHDLLSSLSRTKSAVLVCDLPQADDLLVEIFRDFFTLAALGLPTTIEAYMADIMAALLDECQTVPSEVADILIKQFSTKKSATSVPAFRVAVEVCNASSDKLIRPVCQYFTDAIVQHPQSDHEDGDDGDGERDVDALRAAHTLVKRIQKYCPKLLLNVIPQMHEELQVDNTEVRTLATQTLGEMYAETHGSDLMREYRSTWVLWVARKNDKIPAIRLVFVSVAKKLIGNPDMRNDINDAMLAKALDPDDKVRAAVCKAYGELDFEMSAYHASEKMLRTIAGRCLDKKHTVRLEAFDTIGRLYSQARPEIEKGNPTAISQFGWIPSQLIHASGTTPDVALVAEGIIARDILPLPSIKEEMDENVWTQRLLSIMVAGERRTFDGLMFLSSLSTTRPSQYQAFVDSCLQFNGGTIDKDEAAVKTKLQQVIRLIAGGRDPLVLTNSDIHQAGYPNPSKVADDLQTFAKHHDRRLYKYLRTIMDIETDLKGLVKAKHEFTKIIEKDVPAIAGTMEAFMRKSSLWIVNTSSIPTFLDILSSSGNATASRNGHNTNGDKDETINGKSVDYARATLNYISKYCPQLYYPHLQRLAKVAHSKGNYVAQECALRALASVARLGTDQFPNDSRLDSLMVSLAVSNNRTNAKAAARYLSNGRNSAKHSSSLVEKLCKLLPKADDEHLVAHIAALSEFTRYSPDEFEEKSEDIVRFLLRDLVHRTPDAVSMDIDEESDAANVEWCPRDDLHPLIHAKRGVMRLLTNRCLAHKDGNDAEKVAQPVIKLLADVLDQDGSFAPIKDLGPDYDRLKDRREGGPPARSWMRLKAVNCLLRLARQDKLVKVVNTRLTTIALVAQDFCWNVRNAFITKVTGLLKKNQINPVFNTVVFLTCHDPEDNIRSRAQIYVVTMMRRLSPQQKLRCFEQIFVRYLYLLAHHPDFDTSDHEEGLPALAKYIEFYLELVADNDNVSLLFYLAQQLKTVRDNDGDQYSENIYLLSELAEYIIKQWAANHSWTLVPYPGKVSMPPDSFTLLPVDVAKRVRTKVYLTDGMIGCLSEVGKSLKPAPAKRKRRAAGSAIPKSR</sequence>
<dbReference type="GO" id="GO:0005634">
    <property type="term" value="C:nucleus"/>
    <property type="evidence" value="ECO:0007669"/>
    <property type="project" value="UniProtKB-SubCell"/>
</dbReference>
<dbReference type="Proteomes" id="UP000007148">
    <property type="component" value="Unassembled WGS sequence"/>
</dbReference>
<gene>
    <name evidence="7" type="ORF">PIIN_11740</name>
</gene>
<dbReference type="GO" id="GO:0000785">
    <property type="term" value="C:chromatin"/>
    <property type="evidence" value="ECO:0007669"/>
    <property type="project" value="TreeGrafter"/>
</dbReference>
<dbReference type="GO" id="GO:0006281">
    <property type="term" value="P:DNA repair"/>
    <property type="evidence" value="ECO:0007669"/>
    <property type="project" value="TreeGrafter"/>
</dbReference>
<dbReference type="CDD" id="cd19953">
    <property type="entry name" value="PDS5"/>
    <property type="match status" value="1"/>
</dbReference>
<evidence type="ECO:0000256" key="4">
    <source>
        <dbReference type="ARBA" id="ARBA00023242"/>
    </source>
</evidence>
<dbReference type="Gene3D" id="1.25.10.10">
    <property type="entry name" value="Leucine-rich Repeat Variant"/>
    <property type="match status" value="2"/>
</dbReference>
<proteinExistence type="predicted"/>
<dbReference type="OrthoDB" id="200660at2759"/>
<dbReference type="InterPro" id="IPR016024">
    <property type="entry name" value="ARM-type_fold"/>
</dbReference>
<comment type="caution">
    <text evidence="7">The sequence shown here is derived from an EMBL/GenBank/DDBJ whole genome shotgun (WGS) entry which is preliminary data.</text>
</comment>
<comment type="subcellular location">
    <subcellularLocation>
        <location evidence="1">Nucleus</location>
    </subcellularLocation>
</comment>
<evidence type="ECO:0000256" key="1">
    <source>
        <dbReference type="ARBA" id="ARBA00004123"/>
    </source>
</evidence>
<keyword evidence="2" id="KW-0132">Cell division</keyword>
<dbReference type="AlphaFoldDB" id="G4TE01"/>
<dbReference type="STRING" id="1109443.G4TE01"/>
<evidence type="ECO:0000313" key="7">
    <source>
        <dbReference type="EMBL" id="CCA69539.1"/>
    </source>
</evidence>
<reference evidence="7 8" key="1">
    <citation type="journal article" date="2011" name="PLoS Pathog.">
        <title>Endophytic Life Strategies Decoded by Genome and Transcriptome Analyses of the Mutualistic Root Symbiont Piriformospora indica.</title>
        <authorList>
            <person name="Zuccaro A."/>
            <person name="Lahrmann U."/>
            <person name="Guldener U."/>
            <person name="Langen G."/>
            <person name="Pfiffi S."/>
            <person name="Biedenkopf D."/>
            <person name="Wong P."/>
            <person name="Samans B."/>
            <person name="Grimm C."/>
            <person name="Basiewicz M."/>
            <person name="Murat C."/>
            <person name="Martin F."/>
            <person name="Kogel K.H."/>
        </authorList>
    </citation>
    <scope>NUCLEOTIDE SEQUENCE [LARGE SCALE GENOMIC DNA]</scope>
    <source>
        <strain evidence="7 8">DSM 11827</strain>
    </source>
</reference>
<name>G4TE01_SERID</name>
<dbReference type="Pfam" id="PF20168">
    <property type="entry name" value="PDS5"/>
    <property type="match status" value="1"/>
</dbReference>
<keyword evidence="5" id="KW-0131">Cell cycle</keyword>
<evidence type="ECO:0000256" key="5">
    <source>
        <dbReference type="ARBA" id="ARBA00023306"/>
    </source>
</evidence>
<dbReference type="InParanoid" id="G4TE01"/>
<dbReference type="OMA" id="YPPAYNM"/>